<comment type="cofactor">
    <cofactor evidence="1">
        <name>Mg(2+)</name>
        <dbReference type="ChEBI" id="CHEBI:18420"/>
    </cofactor>
</comment>
<sequence length="162" mass="18003">MELLPFDEYVRSLDRKRMSAGVLFRDAVDRVLLVEPSYKPRWEIPGGAVDAGEPPWTTAVREVREELGLERPVGRPLVIDYQPGDDRLPEGIAFVFDGGLITQEEVAALVLTDPEIVAARLTDLEELPEKLNASLARRVAVAFDVVRTGELALCENGHRIGR</sequence>
<dbReference type="RefSeq" id="WP_378266167.1">
    <property type="nucleotide sequence ID" value="NZ_JBHUKR010000007.1"/>
</dbReference>
<evidence type="ECO:0000259" key="6">
    <source>
        <dbReference type="PROSITE" id="PS51462"/>
    </source>
</evidence>
<keyword evidence="3 5" id="KW-0378">Hydrolase</keyword>
<dbReference type="InterPro" id="IPR000086">
    <property type="entry name" value="NUDIX_hydrolase_dom"/>
</dbReference>
<feature type="domain" description="Nudix hydrolase" evidence="6">
    <location>
        <begin position="14"/>
        <end position="145"/>
    </location>
</feature>
<organism evidence="7 8">
    <name type="scientific">Amycolatopsis pigmentata</name>
    <dbReference type="NCBI Taxonomy" id="450801"/>
    <lineage>
        <taxon>Bacteria</taxon>
        <taxon>Bacillati</taxon>
        <taxon>Actinomycetota</taxon>
        <taxon>Actinomycetes</taxon>
        <taxon>Pseudonocardiales</taxon>
        <taxon>Pseudonocardiaceae</taxon>
        <taxon>Amycolatopsis</taxon>
    </lineage>
</organism>
<keyword evidence="4" id="KW-0460">Magnesium</keyword>
<dbReference type="PRINTS" id="PR00502">
    <property type="entry name" value="NUDIXFAMILY"/>
</dbReference>
<evidence type="ECO:0000256" key="1">
    <source>
        <dbReference type="ARBA" id="ARBA00001946"/>
    </source>
</evidence>
<reference evidence="8" key="1">
    <citation type="journal article" date="2019" name="Int. J. Syst. Evol. Microbiol.">
        <title>The Global Catalogue of Microorganisms (GCM) 10K type strain sequencing project: providing services to taxonomists for standard genome sequencing and annotation.</title>
        <authorList>
            <consortium name="The Broad Institute Genomics Platform"/>
            <consortium name="The Broad Institute Genome Sequencing Center for Infectious Disease"/>
            <person name="Wu L."/>
            <person name="Ma J."/>
        </authorList>
    </citation>
    <scope>NUCLEOTIDE SEQUENCE [LARGE SCALE GENOMIC DNA]</scope>
    <source>
        <strain evidence="8">CGMCC 4.7645</strain>
    </source>
</reference>
<comment type="caution">
    <text evidence="7">The sequence shown here is derived from an EMBL/GenBank/DDBJ whole genome shotgun (WGS) entry which is preliminary data.</text>
</comment>
<dbReference type="Gene3D" id="3.90.79.10">
    <property type="entry name" value="Nucleoside Triphosphate Pyrophosphohydrolase"/>
    <property type="match status" value="1"/>
</dbReference>
<keyword evidence="8" id="KW-1185">Reference proteome</keyword>
<dbReference type="PROSITE" id="PS51462">
    <property type="entry name" value="NUDIX"/>
    <property type="match status" value="1"/>
</dbReference>
<dbReference type="CDD" id="cd18876">
    <property type="entry name" value="NUDIX_Hydrolase"/>
    <property type="match status" value="1"/>
</dbReference>
<name>A0ABW5FT58_9PSEU</name>
<evidence type="ECO:0000313" key="7">
    <source>
        <dbReference type="EMBL" id="MFD2418215.1"/>
    </source>
</evidence>
<comment type="similarity">
    <text evidence="2 5">Belongs to the Nudix hydrolase family.</text>
</comment>
<dbReference type="EMBL" id="JBHUKR010000007">
    <property type="protein sequence ID" value="MFD2418215.1"/>
    <property type="molecule type" value="Genomic_DNA"/>
</dbReference>
<protein>
    <submittedName>
        <fullName evidence="7">NUDIX domain-containing protein</fullName>
    </submittedName>
</protein>
<gene>
    <name evidence="7" type="ORF">ACFSXZ_17975</name>
</gene>
<evidence type="ECO:0000256" key="3">
    <source>
        <dbReference type="ARBA" id="ARBA00022801"/>
    </source>
</evidence>
<accession>A0ABW5FT58</accession>
<evidence type="ECO:0000256" key="2">
    <source>
        <dbReference type="ARBA" id="ARBA00005582"/>
    </source>
</evidence>
<dbReference type="PANTHER" id="PTHR43046:SF12">
    <property type="entry name" value="GDP-MANNOSE MANNOSYL HYDROLASE"/>
    <property type="match status" value="1"/>
</dbReference>
<dbReference type="PROSITE" id="PS00893">
    <property type="entry name" value="NUDIX_BOX"/>
    <property type="match status" value="1"/>
</dbReference>
<proteinExistence type="inferred from homology"/>
<dbReference type="InterPro" id="IPR015797">
    <property type="entry name" value="NUDIX_hydrolase-like_dom_sf"/>
</dbReference>
<dbReference type="Pfam" id="PF00293">
    <property type="entry name" value="NUDIX"/>
    <property type="match status" value="1"/>
</dbReference>
<dbReference type="Proteomes" id="UP001597417">
    <property type="component" value="Unassembled WGS sequence"/>
</dbReference>
<evidence type="ECO:0000256" key="4">
    <source>
        <dbReference type="ARBA" id="ARBA00022842"/>
    </source>
</evidence>
<dbReference type="SUPFAM" id="SSF55811">
    <property type="entry name" value="Nudix"/>
    <property type="match status" value="1"/>
</dbReference>
<evidence type="ECO:0000256" key="5">
    <source>
        <dbReference type="RuleBase" id="RU003476"/>
    </source>
</evidence>
<dbReference type="PANTHER" id="PTHR43046">
    <property type="entry name" value="GDP-MANNOSE MANNOSYL HYDROLASE"/>
    <property type="match status" value="1"/>
</dbReference>
<evidence type="ECO:0000313" key="8">
    <source>
        <dbReference type="Proteomes" id="UP001597417"/>
    </source>
</evidence>
<dbReference type="InterPro" id="IPR020476">
    <property type="entry name" value="Nudix_hydrolase"/>
</dbReference>
<dbReference type="InterPro" id="IPR020084">
    <property type="entry name" value="NUDIX_hydrolase_CS"/>
</dbReference>